<dbReference type="Pfam" id="PF00072">
    <property type="entry name" value="Response_reg"/>
    <property type="match status" value="1"/>
</dbReference>
<evidence type="ECO:0000256" key="1">
    <source>
        <dbReference type="ARBA" id="ARBA00022553"/>
    </source>
</evidence>
<dbReference type="InterPro" id="IPR001789">
    <property type="entry name" value="Sig_transdc_resp-reg_receiver"/>
</dbReference>
<dbReference type="InterPro" id="IPR016032">
    <property type="entry name" value="Sig_transdc_resp-reg_C-effctor"/>
</dbReference>
<dbReference type="SUPFAM" id="SSF52172">
    <property type="entry name" value="CheY-like"/>
    <property type="match status" value="1"/>
</dbReference>
<dbReference type="STRING" id="926567.TheveDRAFT_0668"/>
<dbReference type="Proteomes" id="UP000005730">
    <property type="component" value="Chromosome"/>
</dbReference>
<dbReference type="SUPFAM" id="SSF46894">
    <property type="entry name" value="C-terminal effector domain of the bipartite response regulators"/>
    <property type="match status" value="1"/>
</dbReference>
<reference evidence="6 7" key="1">
    <citation type="submission" date="2011-10" db="EMBL/GenBank/DDBJ databases">
        <title>The Noncontiguous Finished genome of Thermanaerovibrio velox DSM 12556.</title>
        <authorList>
            <consortium name="US DOE Joint Genome Institute (JGI-PGF)"/>
            <person name="Lucas S."/>
            <person name="Copeland A."/>
            <person name="Lapidus A."/>
            <person name="Glavina del Rio T."/>
            <person name="Dalin E."/>
            <person name="Tice H."/>
            <person name="Bruce D."/>
            <person name="Goodwin L."/>
            <person name="Pitluck S."/>
            <person name="Peters L."/>
            <person name="Mikhailova N."/>
            <person name="Teshima H."/>
            <person name="Kyrpides N."/>
            <person name="Mavromatis K."/>
            <person name="Ivanova N."/>
            <person name="Markowitz V."/>
            <person name="Cheng J.-F."/>
            <person name="Hugenholtz P."/>
            <person name="Woyke T."/>
            <person name="Wu D."/>
            <person name="Spring S."/>
            <person name="Brambilla E.-M."/>
            <person name="Klenk H.-P."/>
            <person name="Eisen J.A."/>
        </authorList>
    </citation>
    <scope>NUCLEOTIDE SEQUENCE [LARGE SCALE GENOMIC DNA]</scope>
    <source>
        <strain evidence="6 7">DSM 12556</strain>
    </source>
</reference>
<dbReference type="InterPro" id="IPR039420">
    <property type="entry name" value="WalR-like"/>
</dbReference>
<dbReference type="Pfam" id="PF00196">
    <property type="entry name" value="GerE"/>
    <property type="match status" value="1"/>
</dbReference>
<protein>
    <submittedName>
        <fullName evidence="6">Response regulator containing a CheY-like receiver domain and an HTH DNA-binding domain</fullName>
    </submittedName>
</protein>
<dbReference type="CDD" id="cd17535">
    <property type="entry name" value="REC_NarL-like"/>
    <property type="match status" value="1"/>
</dbReference>
<dbReference type="CDD" id="cd06170">
    <property type="entry name" value="LuxR_C_like"/>
    <property type="match status" value="1"/>
</dbReference>
<evidence type="ECO:0000259" key="5">
    <source>
        <dbReference type="PROSITE" id="PS50110"/>
    </source>
</evidence>
<evidence type="ECO:0000256" key="2">
    <source>
        <dbReference type="ARBA" id="ARBA00023125"/>
    </source>
</evidence>
<evidence type="ECO:0000313" key="7">
    <source>
        <dbReference type="Proteomes" id="UP000005730"/>
    </source>
</evidence>
<dbReference type="PANTHER" id="PTHR43214">
    <property type="entry name" value="TWO-COMPONENT RESPONSE REGULATOR"/>
    <property type="match status" value="1"/>
</dbReference>
<sequence>MRKIRIVLADDHRLFRDGLRRLLEMEKDMEVIGEAEDGDGAVAMVLELRPDVLLFDIHMPRKDGVQVVKDLKKRGDYLPRFVAITAFDDDDHITALSSVGIDAYVLKASGMTELLSAIRSVYRGHSYVDPKVAGKLLSTFNRRREERDLLGRLTPRELEVLYWIAQGLNNAEIAKRMVLSEKTVKNHVSHILKKLDLVDRTQAAVFAWKRGLAQLSKDDLVLVGTAVD</sequence>
<feature type="domain" description="Response regulatory" evidence="5">
    <location>
        <begin position="5"/>
        <end position="122"/>
    </location>
</feature>
<feature type="modified residue" description="4-aspartylphosphate" evidence="3">
    <location>
        <position position="56"/>
    </location>
</feature>
<keyword evidence="7" id="KW-1185">Reference proteome</keyword>
<dbReference type="PROSITE" id="PS50043">
    <property type="entry name" value="HTH_LUXR_2"/>
    <property type="match status" value="1"/>
</dbReference>
<dbReference type="InterPro" id="IPR058245">
    <property type="entry name" value="NreC/VraR/RcsB-like_REC"/>
</dbReference>
<evidence type="ECO:0000313" key="6">
    <source>
        <dbReference type="EMBL" id="EHM09827.1"/>
    </source>
</evidence>
<dbReference type="HOGENOM" id="CLU_000445_90_10_0"/>
<dbReference type="Gene3D" id="3.40.50.2300">
    <property type="match status" value="1"/>
</dbReference>
<dbReference type="PRINTS" id="PR00038">
    <property type="entry name" value="HTHLUXR"/>
</dbReference>
<feature type="domain" description="HTH luxR-type" evidence="4">
    <location>
        <begin position="146"/>
        <end position="211"/>
    </location>
</feature>
<dbReference type="GO" id="GO:0003677">
    <property type="term" value="F:DNA binding"/>
    <property type="evidence" value="ECO:0007669"/>
    <property type="project" value="UniProtKB-KW"/>
</dbReference>
<dbReference type="eggNOG" id="COG2197">
    <property type="taxonomic scope" value="Bacteria"/>
</dbReference>
<dbReference type="AlphaFoldDB" id="H0UQZ8"/>
<proteinExistence type="predicted"/>
<dbReference type="PROSITE" id="PS00622">
    <property type="entry name" value="HTH_LUXR_1"/>
    <property type="match status" value="1"/>
</dbReference>
<dbReference type="EMBL" id="CM001377">
    <property type="protein sequence ID" value="EHM09827.1"/>
    <property type="molecule type" value="Genomic_DNA"/>
</dbReference>
<evidence type="ECO:0000259" key="4">
    <source>
        <dbReference type="PROSITE" id="PS50043"/>
    </source>
</evidence>
<dbReference type="SMART" id="SM00448">
    <property type="entry name" value="REC"/>
    <property type="match status" value="1"/>
</dbReference>
<accession>H0UQZ8</accession>
<dbReference type="InterPro" id="IPR011006">
    <property type="entry name" value="CheY-like_superfamily"/>
</dbReference>
<keyword evidence="2 6" id="KW-0238">DNA-binding</keyword>
<dbReference type="OrthoDB" id="9779069at2"/>
<dbReference type="RefSeq" id="WP_006583321.1">
    <property type="nucleotide sequence ID" value="NZ_CM001377.1"/>
</dbReference>
<dbReference type="PROSITE" id="PS50110">
    <property type="entry name" value="RESPONSE_REGULATORY"/>
    <property type="match status" value="1"/>
</dbReference>
<organism evidence="6 7">
    <name type="scientific">Thermanaerovibrio velox DSM 12556</name>
    <dbReference type="NCBI Taxonomy" id="926567"/>
    <lineage>
        <taxon>Bacteria</taxon>
        <taxon>Thermotogati</taxon>
        <taxon>Synergistota</taxon>
        <taxon>Synergistia</taxon>
        <taxon>Synergistales</taxon>
        <taxon>Synergistaceae</taxon>
        <taxon>Thermanaerovibrio</taxon>
    </lineage>
</organism>
<gene>
    <name evidence="6" type="ORF">TheveDRAFT_0668</name>
</gene>
<evidence type="ECO:0000256" key="3">
    <source>
        <dbReference type="PROSITE-ProRule" id="PRU00169"/>
    </source>
</evidence>
<keyword evidence="1 3" id="KW-0597">Phosphoprotein</keyword>
<dbReference type="GO" id="GO:0006355">
    <property type="term" value="P:regulation of DNA-templated transcription"/>
    <property type="evidence" value="ECO:0007669"/>
    <property type="project" value="InterPro"/>
</dbReference>
<dbReference type="SMART" id="SM00421">
    <property type="entry name" value="HTH_LUXR"/>
    <property type="match status" value="1"/>
</dbReference>
<name>H0UQZ8_9BACT</name>
<dbReference type="PANTHER" id="PTHR43214:SF43">
    <property type="entry name" value="TWO-COMPONENT RESPONSE REGULATOR"/>
    <property type="match status" value="1"/>
</dbReference>
<dbReference type="GO" id="GO:0000160">
    <property type="term" value="P:phosphorelay signal transduction system"/>
    <property type="evidence" value="ECO:0007669"/>
    <property type="project" value="InterPro"/>
</dbReference>
<dbReference type="InterPro" id="IPR000792">
    <property type="entry name" value="Tscrpt_reg_LuxR_C"/>
</dbReference>